<proteinExistence type="predicted"/>
<evidence type="ECO:0000313" key="1">
    <source>
        <dbReference type="EMBL" id="QIQ01294.1"/>
    </source>
</evidence>
<reference evidence="1 2" key="1">
    <citation type="submission" date="2020-03" db="EMBL/GenBank/DDBJ databases">
        <title>A novel species.</title>
        <authorList>
            <person name="Gao J."/>
        </authorList>
    </citation>
    <scope>NUCLEOTIDE SEQUENCE [LARGE SCALE GENOMIC DNA]</scope>
    <source>
        <strain evidence="1 2">QMT-12</strain>
    </source>
</reference>
<dbReference type="Proteomes" id="UP000501179">
    <property type="component" value="Chromosome"/>
</dbReference>
<keyword evidence="2" id="KW-1185">Reference proteome</keyword>
<accession>A0A6G9GSW5</accession>
<name>A0A6G9GSW5_9ACTN</name>
<dbReference type="KEGG" id="slia:HA039_02375"/>
<protein>
    <submittedName>
        <fullName evidence="1">Uncharacterized protein</fullName>
    </submittedName>
</protein>
<dbReference type="AlphaFoldDB" id="A0A6G9GSW5"/>
<evidence type="ECO:0000313" key="2">
    <source>
        <dbReference type="Proteomes" id="UP000501179"/>
    </source>
</evidence>
<sequence>MKTADRPAAQVVVALSGQDQNDAHTVFSALRTAFGSDRPADDVPQAASGGRPAVWTATFDADDVRDEPAAARLSAPVTATLQGGYTAVDSLRRALTAAFAVRMVGTASGDQEEEVQLRLESR</sequence>
<gene>
    <name evidence="1" type="ORF">HA039_02375</name>
</gene>
<dbReference type="EMBL" id="CP050177">
    <property type="protein sequence ID" value="QIQ01294.1"/>
    <property type="molecule type" value="Genomic_DNA"/>
</dbReference>
<dbReference type="RefSeq" id="WP_167023009.1">
    <property type="nucleotide sequence ID" value="NZ_CP050177.1"/>
</dbReference>
<organism evidence="1 2">
    <name type="scientific">Streptomyces liangshanensis</name>
    <dbReference type="NCBI Taxonomy" id="2717324"/>
    <lineage>
        <taxon>Bacteria</taxon>
        <taxon>Bacillati</taxon>
        <taxon>Actinomycetota</taxon>
        <taxon>Actinomycetes</taxon>
        <taxon>Kitasatosporales</taxon>
        <taxon>Streptomycetaceae</taxon>
        <taxon>Streptomyces</taxon>
    </lineage>
</organism>